<protein>
    <submittedName>
        <fullName evidence="2">Uncharacterized protein</fullName>
    </submittedName>
</protein>
<evidence type="ECO:0000313" key="3">
    <source>
        <dbReference type="Proteomes" id="UP000003163"/>
    </source>
</evidence>
<organism evidence="2 3">
    <name type="scientific">Edhazardia aedis (strain USNM 41457)</name>
    <name type="common">Microsporidian parasite</name>
    <dbReference type="NCBI Taxonomy" id="1003232"/>
    <lineage>
        <taxon>Eukaryota</taxon>
        <taxon>Fungi</taxon>
        <taxon>Fungi incertae sedis</taxon>
        <taxon>Microsporidia</taxon>
        <taxon>Edhazardia</taxon>
    </lineage>
</organism>
<reference evidence="3" key="2">
    <citation type="submission" date="2015-07" db="EMBL/GenBank/DDBJ databases">
        <title>Contrasting host-pathogen interactions and genome evolution in two generalist and specialist microsporidian pathogens of mosquitoes.</title>
        <authorList>
            <consortium name="The Broad Institute Genomics Platform"/>
            <consortium name="The Broad Institute Genome Sequencing Center for Infectious Disease"/>
            <person name="Cuomo C.A."/>
            <person name="Sanscrainte N.D."/>
            <person name="Goldberg J.M."/>
            <person name="Heiman D."/>
            <person name="Young S."/>
            <person name="Zeng Q."/>
            <person name="Becnel J.J."/>
            <person name="Birren B.W."/>
        </authorList>
    </citation>
    <scope>NUCLEOTIDE SEQUENCE [LARGE SCALE GENOMIC DNA]</scope>
    <source>
        <strain evidence="3">USNM 41457</strain>
    </source>
</reference>
<evidence type="ECO:0000313" key="2">
    <source>
        <dbReference type="EMBL" id="EJW05020.1"/>
    </source>
</evidence>
<proteinExistence type="predicted"/>
<keyword evidence="1" id="KW-1133">Transmembrane helix</keyword>
<sequence length="100" mass="12361">MKNIKEYKIKSLIYFFNVKTSSIFLFKIYIILRVNDRNFKKIKEFINQKIIQKRFVYKIINIIQLTSNIWFIRYLKRLKLKCNLKNRICLKSVSNWFAVM</sequence>
<dbReference type="VEuPathDB" id="MicrosporidiaDB:EDEG_00873"/>
<feature type="transmembrane region" description="Helical" evidence="1">
    <location>
        <begin position="12"/>
        <end position="32"/>
    </location>
</feature>
<dbReference type="Proteomes" id="UP000003163">
    <property type="component" value="Unassembled WGS sequence"/>
</dbReference>
<feature type="transmembrane region" description="Helical" evidence="1">
    <location>
        <begin position="55"/>
        <end position="75"/>
    </location>
</feature>
<name>J9DR14_EDHAE</name>
<reference evidence="2 3" key="1">
    <citation type="submission" date="2011-08" db="EMBL/GenBank/DDBJ databases">
        <authorList>
            <person name="Liu Z.J."/>
            <person name="Shi F.L."/>
            <person name="Lu J.Q."/>
            <person name="Li M."/>
            <person name="Wang Z.L."/>
        </authorList>
    </citation>
    <scope>NUCLEOTIDE SEQUENCE [LARGE SCALE GENOMIC DNA]</scope>
    <source>
        <strain evidence="2 3">USNM 41457</strain>
    </source>
</reference>
<evidence type="ECO:0000256" key="1">
    <source>
        <dbReference type="SAM" id="Phobius"/>
    </source>
</evidence>
<keyword evidence="1" id="KW-0812">Transmembrane</keyword>
<keyword evidence="1" id="KW-0472">Membrane</keyword>
<comment type="caution">
    <text evidence="2">The sequence shown here is derived from an EMBL/GenBank/DDBJ whole genome shotgun (WGS) entry which is preliminary data.</text>
</comment>
<dbReference type="InParanoid" id="J9DR14"/>
<dbReference type="EMBL" id="AFBI03000011">
    <property type="protein sequence ID" value="EJW05020.1"/>
    <property type="molecule type" value="Genomic_DNA"/>
</dbReference>
<keyword evidence="3" id="KW-1185">Reference proteome</keyword>
<dbReference type="HOGENOM" id="CLU_2306039_0_0_1"/>
<accession>J9DR14</accession>
<gene>
    <name evidence="2" type="ORF">EDEG_00873</name>
</gene>
<dbReference type="AlphaFoldDB" id="J9DR14"/>